<dbReference type="Proteomes" id="UP001142055">
    <property type="component" value="Chromosome 3"/>
</dbReference>
<feature type="non-terminal residue" evidence="2">
    <location>
        <position position="51"/>
    </location>
</feature>
<dbReference type="EMBL" id="JAPWDV010000003">
    <property type="protein sequence ID" value="KAJ6218012.1"/>
    <property type="molecule type" value="Genomic_DNA"/>
</dbReference>
<name>A0A9Q0M5V8_BLOTA</name>
<comment type="caution">
    <text evidence="2">The sequence shown here is derived from an EMBL/GenBank/DDBJ whole genome shotgun (WGS) entry which is preliminary data.</text>
</comment>
<evidence type="ECO:0000313" key="3">
    <source>
        <dbReference type="Proteomes" id="UP001142055"/>
    </source>
</evidence>
<evidence type="ECO:0000313" key="2">
    <source>
        <dbReference type="EMBL" id="KAJ6218012.1"/>
    </source>
</evidence>
<dbReference type="AlphaFoldDB" id="A0A9Q0M5V8"/>
<organism evidence="2 3">
    <name type="scientific">Blomia tropicalis</name>
    <name type="common">Mite</name>
    <dbReference type="NCBI Taxonomy" id="40697"/>
    <lineage>
        <taxon>Eukaryota</taxon>
        <taxon>Metazoa</taxon>
        <taxon>Ecdysozoa</taxon>
        <taxon>Arthropoda</taxon>
        <taxon>Chelicerata</taxon>
        <taxon>Arachnida</taxon>
        <taxon>Acari</taxon>
        <taxon>Acariformes</taxon>
        <taxon>Sarcoptiformes</taxon>
        <taxon>Astigmata</taxon>
        <taxon>Glycyphagoidea</taxon>
        <taxon>Echimyopodidae</taxon>
        <taxon>Blomia</taxon>
    </lineage>
</organism>
<gene>
    <name evidence="2" type="ORF">RDWZM_009169</name>
</gene>
<proteinExistence type="predicted"/>
<accession>A0A9Q0M5V8</accession>
<evidence type="ECO:0000256" key="1">
    <source>
        <dbReference type="SAM" id="MobiDB-lite"/>
    </source>
</evidence>
<feature type="region of interest" description="Disordered" evidence="1">
    <location>
        <begin position="1"/>
        <end position="51"/>
    </location>
</feature>
<feature type="compositionally biased region" description="Basic residues" evidence="1">
    <location>
        <begin position="7"/>
        <end position="16"/>
    </location>
</feature>
<protein>
    <submittedName>
        <fullName evidence="2">Uncharacterized protein</fullName>
    </submittedName>
</protein>
<keyword evidence="3" id="KW-1185">Reference proteome</keyword>
<reference evidence="2" key="1">
    <citation type="submission" date="2022-12" db="EMBL/GenBank/DDBJ databases">
        <title>Genome assemblies of Blomia tropicalis.</title>
        <authorList>
            <person name="Cui Y."/>
        </authorList>
    </citation>
    <scope>NUCLEOTIDE SEQUENCE</scope>
    <source>
        <tissue evidence="2">Adult mites</tissue>
    </source>
</reference>
<sequence length="51" mass="5930">MIAHRETRQRRRRRISSSHPIMSCFGCGRLTPHTHTQPTGMGTHLHEKSHN</sequence>